<accession>A0ABQ2SD67</accession>
<proteinExistence type="predicted"/>
<comment type="caution">
    <text evidence="2">The sequence shown here is derived from an EMBL/GenBank/DDBJ whole genome shotgun (WGS) entry which is preliminary data.</text>
</comment>
<organism evidence="2 3">
    <name type="scientific">Deinococcus knuensis</name>
    <dbReference type="NCBI Taxonomy" id="1837380"/>
    <lineage>
        <taxon>Bacteria</taxon>
        <taxon>Thermotogati</taxon>
        <taxon>Deinococcota</taxon>
        <taxon>Deinococci</taxon>
        <taxon>Deinococcales</taxon>
        <taxon>Deinococcaceae</taxon>
        <taxon>Deinococcus</taxon>
    </lineage>
</organism>
<reference evidence="3" key="1">
    <citation type="journal article" date="2019" name="Int. J. Syst. Evol. Microbiol.">
        <title>The Global Catalogue of Microorganisms (GCM) 10K type strain sequencing project: providing services to taxonomists for standard genome sequencing and annotation.</title>
        <authorList>
            <consortium name="The Broad Institute Genomics Platform"/>
            <consortium name="The Broad Institute Genome Sequencing Center for Infectious Disease"/>
            <person name="Wu L."/>
            <person name="Ma J."/>
        </authorList>
    </citation>
    <scope>NUCLEOTIDE SEQUENCE [LARGE SCALE GENOMIC DNA]</scope>
    <source>
        <strain evidence="3">JCM 31406</strain>
    </source>
</reference>
<dbReference type="RefSeq" id="WP_189099481.1">
    <property type="nucleotide sequence ID" value="NZ_BMQO01000002.1"/>
</dbReference>
<keyword evidence="3" id="KW-1185">Reference proteome</keyword>
<feature type="region of interest" description="Disordered" evidence="1">
    <location>
        <begin position="1"/>
        <end position="28"/>
    </location>
</feature>
<protein>
    <submittedName>
        <fullName evidence="2">Uncharacterized protein</fullName>
    </submittedName>
</protein>
<gene>
    <name evidence="2" type="ORF">GCM10008961_09230</name>
</gene>
<evidence type="ECO:0000313" key="3">
    <source>
        <dbReference type="Proteomes" id="UP000620633"/>
    </source>
</evidence>
<name>A0ABQ2SD67_9DEIO</name>
<dbReference type="Proteomes" id="UP000620633">
    <property type="component" value="Unassembled WGS sequence"/>
</dbReference>
<sequence length="65" mass="7067">MTDPDDPALPSNPLRTLPGPPARTSIRIVPPDPRWAARFHALAAAIRPHMPPGAALQHTDCRLFP</sequence>
<evidence type="ECO:0000313" key="2">
    <source>
        <dbReference type="EMBL" id="GGS19798.1"/>
    </source>
</evidence>
<evidence type="ECO:0000256" key="1">
    <source>
        <dbReference type="SAM" id="MobiDB-lite"/>
    </source>
</evidence>
<dbReference type="EMBL" id="BMQO01000002">
    <property type="protein sequence ID" value="GGS19798.1"/>
    <property type="molecule type" value="Genomic_DNA"/>
</dbReference>